<evidence type="ECO:0000256" key="2">
    <source>
        <dbReference type="ARBA" id="ARBA00023027"/>
    </source>
</evidence>
<feature type="active site" evidence="3">
    <location>
        <position position="173"/>
    </location>
</feature>
<dbReference type="PROSITE" id="PS00065">
    <property type="entry name" value="D_2_HYDROXYACID_DH_1"/>
    <property type="match status" value="1"/>
</dbReference>
<organism evidence="6 7">
    <name type="scientific">Caballeronia temeraria</name>
    <dbReference type="NCBI Taxonomy" id="1777137"/>
    <lineage>
        <taxon>Bacteria</taxon>
        <taxon>Pseudomonadati</taxon>
        <taxon>Pseudomonadota</taxon>
        <taxon>Betaproteobacteria</taxon>
        <taxon>Burkholderiales</taxon>
        <taxon>Burkholderiaceae</taxon>
        <taxon>Caballeronia</taxon>
    </lineage>
</organism>
<dbReference type="InterPro" id="IPR015815">
    <property type="entry name" value="HIBADH-related"/>
</dbReference>
<dbReference type="OrthoDB" id="9125692at2"/>
<dbReference type="GO" id="GO:0051287">
    <property type="term" value="F:NAD binding"/>
    <property type="evidence" value="ECO:0007669"/>
    <property type="project" value="InterPro"/>
</dbReference>
<dbReference type="PANTHER" id="PTHR43060:SF15">
    <property type="entry name" value="3-HYDROXYISOBUTYRATE DEHYDROGENASE-LIKE 1, MITOCHONDRIAL-RELATED"/>
    <property type="match status" value="1"/>
</dbReference>
<dbReference type="GO" id="GO:0050661">
    <property type="term" value="F:NADP binding"/>
    <property type="evidence" value="ECO:0007669"/>
    <property type="project" value="InterPro"/>
</dbReference>
<dbReference type="InterPro" id="IPR008927">
    <property type="entry name" value="6-PGluconate_DH-like_C_sf"/>
</dbReference>
<dbReference type="PIRSF" id="PIRSF000103">
    <property type="entry name" value="HIBADH"/>
    <property type="match status" value="1"/>
</dbReference>
<feature type="domain" description="6-phosphogluconate dehydrogenase NADP-binding" evidence="4">
    <location>
        <begin position="5"/>
        <end position="162"/>
    </location>
</feature>
<dbReference type="Pfam" id="PF14833">
    <property type="entry name" value="NAD_binding_11"/>
    <property type="match status" value="1"/>
</dbReference>
<name>A0A158DJD1_9BURK</name>
<dbReference type="Proteomes" id="UP000054624">
    <property type="component" value="Unassembled WGS sequence"/>
</dbReference>
<dbReference type="Gene3D" id="3.40.50.720">
    <property type="entry name" value="NAD(P)-binding Rossmann-like Domain"/>
    <property type="match status" value="1"/>
</dbReference>
<dbReference type="InterPro" id="IPR013328">
    <property type="entry name" value="6PGD_dom2"/>
</dbReference>
<keyword evidence="2" id="KW-0520">NAD</keyword>
<proteinExistence type="predicted"/>
<dbReference type="EMBL" id="FCOI02000043">
    <property type="protein sequence ID" value="SAK94731.1"/>
    <property type="molecule type" value="Genomic_DNA"/>
</dbReference>
<dbReference type="Gene3D" id="1.10.1040.10">
    <property type="entry name" value="N-(1-d-carboxylethyl)-l-norvaline Dehydrogenase, domain 2"/>
    <property type="match status" value="1"/>
</dbReference>
<reference evidence="7" key="1">
    <citation type="submission" date="2016-01" db="EMBL/GenBank/DDBJ databases">
        <authorList>
            <person name="Peeters Charlotte."/>
        </authorList>
    </citation>
    <scope>NUCLEOTIDE SEQUENCE [LARGE SCALE GENOMIC DNA]</scope>
</reference>
<evidence type="ECO:0000256" key="3">
    <source>
        <dbReference type="PIRSR" id="PIRSR000103-1"/>
    </source>
</evidence>
<dbReference type="SUPFAM" id="SSF48179">
    <property type="entry name" value="6-phosphogluconate dehydrogenase C-terminal domain-like"/>
    <property type="match status" value="1"/>
</dbReference>
<dbReference type="InterPro" id="IPR006115">
    <property type="entry name" value="6PGDH_NADP-bd"/>
</dbReference>
<accession>A0A158DJD1</accession>
<dbReference type="InterPro" id="IPR029154">
    <property type="entry name" value="HIBADH-like_NADP-bd"/>
</dbReference>
<keyword evidence="1" id="KW-0560">Oxidoreductase</keyword>
<sequence>MIKSVGVIGVGSIGAPIAKRIHGSGYELTVCDVNGEALKPFAAAGVKVTTHPRDLAGVDLVLVLVASAKQVEAVVCGADGIVAPLGGSPGPVIAIMSTVGPTSIKAIEQWAIARNVRVIDAPVSGGVRRAELGTLSVLIAGSEANVAFATPVFQCLGKQLFYFDAIGKAQVVKVANNMIACANLLASAEAFRMAIDYGIDLDAFTDVAEASSGRSSLSATRGDAQVAFASWTETRSTFDSLLSILKKDMRLAQECASDCSGSFPMLELLNSGMERAGGEAFNDWRAIASYKNTEARDGTTEGAEIRGPDYFE</sequence>
<protein>
    <submittedName>
        <fullName evidence="6">3-hydroxyisobutyrate dehydrogenase</fullName>
    </submittedName>
</protein>
<dbReference type="PANTHER" id="PTHR43060">
    <property type="entry name" value="3-HYDROXYISOBUTYRATE DEHYDROGENASE-LIKE 1, MITOCHONDRIAL-RELATED"/>
    <property type="match status" value="1"/>
</dbReference>
<dbReference type="InterPro" id="IPR029752">
    <property type="entry name" value="D-isomer_DH_CS1"/>
</dbReference>
<evidence type="ECO:0000259" key="4">
    <source>
        <dbReference type="Pfam" id="PF03446"/>
    </source>
</evidence>
<dbReference type="SUPFAM" id="SSF51735">
    <property type="entry name" value="NAD(P)-binding Rossmann-fold domains"/>
    <property type="match status" value="1"/>
</dbReference>
<feature type="domain" description="3-hydroxyisobutyrate dehydrogenase-like NAD-binding" evidence="5">
    <location>
        <begin position="167"/>
        <end position="279"/>
    </location>
</feature>
<dbReference type="GO" id="GO:0016616">
    <property type="term" value="F:oxidoreductase activity, acting on the CH-OH group of donors, NAD or NADP as acceptor"/>
    <property type="evidence" value="ECO:0007669"/>
    <property type="project" value="UniProtKB-ARBA"/>
</dbReference>
<evidence type="ECO:0000256" key="1">
    <source>
        <dbReference type="ARBA" id="ARBA00023002"/>
    </source>
</evidence>
<keyword evidence="7" id="KW-1185">Reference proteome</keyword>
<dbReference type="InterPro" id="IPR036291">
    <property type="entry name" value="NAD(P)-bd_dom_sf"/>
</dbReference>
<dbReference type="STRING" id="1777137.AWB76_07054"/>
<dbReference type="Pfam" id="PF03446">
    <property type="entry name" value="NAD_binding_2"/>
    <property type="match status" value="1"/>
</dbReference>
<gene>
    <name evidence="6" type="ORF">AWB76_07054</name>
</gene>
<evidence type="ECO:0000313" key="6">
    <source>
        <dbReference type="EMBL" id="SAK94731.1"/>
    </source>
</evidence>
<evidence type="ECO:0000313" key="7">
    <source>
        <dbReference type="Proteomes" id="UP000054624"/>
    </source>
</evidence>
<dbReference type="AlphaFoldDB" id="A0A158DJD1"/>
<dbReference type="RefSeq" id="WP_061164605.1">
    <property type="nucleotide sequence ID" value="NZ_FCOI02000043.1"/>
</dbReference>
<evidence type="ECO:0000259" key="5">
    <source>
        <dbReference type="Pfam" id="PF14833"/>
    </source>
</evidence>